<evidence type="ECO:0000313" key="3">
    <source>
        <dbReference type="Proteomes" id="UP000812966"/>
    </source>
</evidence>
<protein>
    <submittedName>
        <fullName evidence="2">Uncharacterized protein</fullName>
    </submittedName>
</protein>
<name>A0A8K0JHY6_9TREE</name>
<evidence type="ECO:0000313" key="2">
    <source>
        <dbReference type="EMBL" id="KAG7530717.1"/>
    </source>
</evidence>
<sequence>MPVGQAGKKRKLDRITDSGEEDLLETLNRLGWPSSSRGPTFEGVEPRRRLQTSLVLPSNVLIHCPPLSPIRPAPVLLAKYLYNQTHTNGKTKIPRTVDPKSYPLPLPAPITLVPYTYGRPTLLSRSHDPRYFLVFWPRLPDELAARLSQLAANSSSGLTAGFETGLTANASGTSTTSSSVSANLHTKSTVPDPSPTSNFLQDEQLHPYLASDRNQAQGGILALYTRPAASTSTTRPTHFFTFDVHSYWKTDYEPVTCRWLFEPRRWDVDVRKNGLKVETETEHVEMNGNGHVNGNGMEVDTHHHVEGNGTSSSEPNGLPNGDISEREEASMKFFRRPFCGPKPVIVKNAQGEEPSSASSAESPLGFVVLFANHHLNFYSALHALPLVNDGMGIGGSGMGTGLGLGLDLQGDGMITDIPTPSSPGYPKLEVMSCPLLTPSTIMAQPTPGSSSSLNLDGSVNLNVNQGSAVAADSSPSAPRLIVPGQATIDIRPGDETIWVGFRSYRPRRVWVIDEQGNQAGHDQVRPDAGTGLGDKAHPNGAVGGGRSVSSSADGVPGRALVTLRGLGTAGEVEGERRRRVGVPPKSVFRASDKEGQEEDWVEVVEVKLDLHENVFSMNARPIPRIRFPDFEADSLANSGFRLTGIAFTEPLNDRSNGTTTSNINGLDNVYRSSDLESKLDPDRPLGLILALSASSGPKSDKTSLATYKITKRNVVLSDAFANLGSPTLPAKKLDLAGLGRAEWITHLTRTDEVQGRLTILDGPSSKRENKLLTMIESRLNCLGRMETELCWYDLESPRIRDSLMKTGQILAEVSLSAGRDMLLWRAAGDARTRIEMQEMDFVSSDGLANKICVAILNGVADRSSQAAANPTLRPVDVDSALIKVWERICCLSEGPLPSMIHIVPFLQVQHGMFRSTGDDRASSALFMLECVRALQLFTTSYRSTGRDTQSENAGKSRQHSYDISAFWLLLSHMKWYLGVSRAIIREAILAASGRVPGADHPSPFQFMINPISRRILRDLHYHVQAFAIFGTRCRAPLPVHPAFGQHGQIDLASTRLAQADLREGFDAAGVSIGALSQIYDSFEELTTTETRDISSREWTYSLFLKYTLPDTAEGLEARIITHLTNDQKIIKQQASLFAHETGTIEIGLYDITTKEPLPASTKIAQRQHRQIRECTDCESRSASWQMHIPSDGLMPADIMPAISETDDMAAKWHQRWQIHCICGGSWRPV</sequence>
<accession>A0A8K0JHY6</accession>
<evidence type="ECO:0000256" key="1">
    <source>
        <dbReference type="SAM" id="MobiDB-lite"/>
    </source>
</evidence>
<proteinExistence type="predicted"/>
<feature type="region of interest" description="Disordered" evidence="1">
    <location>
        <begin position="286"/>
        <end position="323"/>
    </location>
</feature>
<keyword evidence="3" id="KW-1185">Reference proteome</keyword>
<gene>
    <name evidence="2" type="ORF">FFLO_04825</name>
</gene>
<feature type="compositionally biased region" description="Low complexity" evidence="1">
    <location>
        <begin position="170"/>
        <end position="184"/>
    </location>
</feature>
<dbReference type="Proteomes" id="UP000812966">
    <property type="component" value="Unassembled WGS sequence"/>
</dbReference>
<organism evidence="2 3">
    <name type="scientific">Filobasidium floriforme</name>
    <dbReference type="NCBI Taxonomy" id="5210"/>
    <lineage>
        <taxon>Eukaryota</taxon>
        <taxon>Fungi</taxon>
        <taxon>Dikarya</taxon>
        <taxon>Basidiomycota</taxon>
        <taxon>Agaricomycotina</taxon>
        <taxon>Tremellomycetes</taxon>
        <taxon>Filobasidiales</taxon>
        <taxon>Filobasidiaceae</taxon>
        <taxon>Filobasidium</taxon>
    </lineage>
</organism>
<feature type="compositionally biased region" description="Polar residues" evidence="1">
    <location>
        <begin position="185"/>
        <end position="196"/>
    </location>
</feature>
<feature type="compositionally biased region" description="Low complexity" evidence="1">
    <location>
        <begin position="286"/>
        <end position="298"/>
    </location>
</feature>
<feature type="region of interest" description="Disordered" evidence="1">
    <location>
        <begin position="170"/>
        <end position="196"/>
    </location>
</feature>
<reference evidence="2" key="1">
    <citation type="submission" date="2020-04" db="EMBL/GenBank/DDBJ databases">
        <title>Analysis of mating type loci in Filobasidium floriforme.</title>
        <authorList>
            <person name="Nowrousian M."/>
        </authorList>
    </citation>
    <scope>NUCLEOTIDE SEQUENCE</scope>
    <source>
        <strain evidence="2">CBS 6242</strain>
    </source>
</reference>
<dbReference type="EMBL" id="JABELV010000110">
    <property type="protein sequence ID" value="KAG7530717.1"/>
    <property type="molecule type" value="Genomic_DNA"/>
</dbReference>
<feature type="region of interest" description="Disordered" evidence="1">
    <location>
        <begin position="516"/>
        <end position="554"/>
    </location>
</feature>
<comment type="caution">
    <text evidence="2">The sequence shown here is derived from an EMBL/GenBank/DDBJ whole genome shotgun (WGS) entry which is preliminary data.</text>
</comment>
<dbReference type="AlphaFoldDB" id="A0A8K0JHY6"/>